<sequence>MASIQDSSNDAVMAQYYEDFRQFIYTPNEEFYNRRKQASANKAQKKLLRLSLVQFYELTTDVHDEMNRRLANPPAGDFLPPLESLHPKRNQARKKLYMLQDPRFKDLVFDMLYEIERRRAPNEWSYDSADSGVDGQPLDPISTGIATSSPATIPMSKPGGPNGDGMYNSNENRPGNQDDDLDGFQAQLRDKDEQIQLLIGEGTRLDENITKLEEQLAESESLKDTLVEENGRLHEMIGHAELAKDQALTELETKKRDFTAQSENYLNEIESQQRALANLQIQHEQLKEKHQAVLGDKDGTGKMAAAAAAGAGVGAIAGAAAKSGLPTANDPLQSRLIALEELLTEKELQISSLQEELHQERERTMVLNGGASSSSSLGLDHTGFDAKTNGAAGSTMSRSISAVNSSHSEAEYTEKYKLMEQELKEHQKMTENVRSEAAQFLKEMRVLVDSQPTWSSERAAKQIDALKVEIEEWKKRYTESKAEIRSLRASTYGLNPDALYDGNNYKIADNTTILSEHGLVADVDVAAFQLAVDEFVLASRDTDKSVQQIKYLHSVVQATKALTKEIAAAPLAELKHLDPDVEQLQREITQATGLSIKFDFHNLADNTVIELQEYLENETAGVIDAIQELLTGIKGTANYHTLRVNIINITDSVRTMIEATSGMMTQSKHWQLKEHGAYMVDSLEICCQRMKVLYGDSAIYDETIIPDKNFKQSLAGISFDMAKCTTELVKTVEEVNLKLEINDIEERLR</sequence>
<accession>A0ACB6V7D7</accession>
<keyword evidence="2" id="KW-1185">Reference proteome</keyword>
<dbReference type="EMBL" id="QVQA01000024">
    <property type="protein sequence ID" value="KAF5100248.1"/>
    <property type="molecule type" value="Genomic_DNA"/>
</dbReference>
<proteinExistence type="predicted"/>
<name>A0ACB6V7D7_9ASCO</name>
<protein>
    <submittedName>
        <fullName evidence="1">Uncharacterized protein</fullName>
    </submittedName>
</protein>
<comment type="caution">
    <text evidence="1">The sequence shown here is derived from an EMBL/GenBank/DDBJ whole genome shotgun (WGS) entry which is preliminary data.</text>
</comment>
<evidence type="ECO:0000313" key="1">
    <source>
        <dbReference type="EMBL" id="KAF5100248.1"/>
    </source>
</evidence>
<gene>
    <name evidence="1" type="ORF">D0Z00_001350</name>
</gene>
<reference evidence="1 2" key="1">
    <citation type="journal article" date="2020" name="Front. Microbiol.">
        <title>Phenotypic and Genetic Characterization of the Cheese Ripening Yeast Geotrichum candidum.</title>
        <authorList>
            <person name="Perkins V."/>
            <person name="Vignola S."/>
            <person name="Lessard M.H."/>
            <person name="Plante P.L."/>
            <person name="Corbeil J."/>
            <person name="Dugat-Bony E."/>
            <person name="Frenette M."/>
            <person name="Labrie S."/>
        </authorList>
    </citation>
    <scope>NUCLEOTIDE SEQUENCE [LARGE SCALE GENOMIC DNA]</scope>
    <source>
        <strain evidence="1 2">LMA-1147</strain>
    </source>
</reference>
<evidence type="ECO:0000313" key="2">
    <source>
        <dbReference type="Proteomes" id="UP000744676"/>
    </source>
</evidence>
<dbReference type="Proteomes" id="UP000744676">
    <property type="component" value="Unassembled WGS sequence"/>
</dbReference>
<organism evidence="1 2">
    <name type="scientific">Geotrichum galactomycetum</name>
    <dbReference type="NCBI Taxonomy" id="27317"/>
    <lineage>
        <taxon>Eukaryota</taxon>
        <taxon>Fungi</taxon>
        <taxon>Dikarya</taxon>
        <taxon>Ascomycota</taxon>
        <taxon>Saccharomycotina</taxon>
        <taxon>Dipodascomycetes</taxon>
        <taxon>Dipodascales</taxon>
        <taxon>Dipodascaceae</taxon>
        <taxon>Geotrichum</taxon>
    </lineage>
</organism>